<proteinExistence type="inferred from homology"/>
<dbReference type="PANTHER" id="PTHR43200:SF6">
    <property type="entry name" value="3'(2'),5'-BISPHOSPHATE NUCLEOTIDASE"/>
    <property type="match status" value="1"/>
</dbReference>
<evidence type="ECO:0000256" key="1">
    <source>
        <dbReference type="ARBA" id="ARBA00001946"/>
    </source>
</evidence>
<dbReference type="GO" id="GO:0016791">
    <property type="term" value="F:phosphatase activity"/>
    <property type="evidence" value="ECO:0007669"/>
    <property type="project" value="UniProtKB-ARBA"/>
</dbReference>
<protein>
    <recommendedName>
        <fullName evidence="7">Histidinol-phosphatase</fullName>
    </recommendedName>
</protein>
<gene>
    <name evidence="6" type="ORF">METZ01_LOCUS58626</name>
</gene>
<dbReference type="InterPro" id="IPR000760">
    <property type="entry name" value="Inositol_monophosphatase-like"/>
</dbReference>
<dbReference type="AlphaFoldDB" id="A0A381SP25"/>
<dbReference type="Gene3D" id="3.30.540.10">
    <property type="entry name" value="Fructose-1,6-Bisphosphatase, subunit A, domain 1"/>
    <property type="match status" value="1"/>
</dbReference>
<dbReference type="Pfam" id="PF00459">
    <property type="entry name" value="Inositol_P"/>
    <property type="match status" value="1"/>
</dbReference>
<name>A0A381SP25_9ZZZZ</name>
<dbReference type="SUPFAM" id="SSF56655">
    <property type="entry name" value="Carbohydrate phosphatase"/>
    <property type="match status" value="1"/>
</dbReference>
<dbReference type="PRINTS" id="PR00377">
    <property type="entry name" value="IMPHPHTASES"/>
</dbReference>
<dbReference type="GO" id="GO:0000105">
    <property type="term" value="P:L-histidine biosynthetic process"/>
    <property type="evidence" value="ECO:0007669"/>
    <property type="project" value="TreeGrafter"/>
</dbReference>
<accession>A0A381SP25</accession>
<comment type="similarity">
    <text evidence="2">Belongs to the inositol monophosphatase superfamily.</text>
</comment>
<evidence type="ECO:0000256" key="5">
    <source>
        <dbReference type="ARBA" id="ARBA00022842"/>
    </source>
</evidence>
<sequence length="258" mass="29261">MTHQYDEFVKFANFLADESSIIITKYFRTKINIENKEDSSPVTIADQNTELKIRELISSKYPSHGILGEEYEHINTKAEFVWVIDPIDGTRSFIAGHKDFGTLISLLHNNEPVLGIINCPAHNERWLGIKDHQTTCNDIKVNTSSKEKIEDSYLFTSGQFFYEPFLKKGFEKIKEQSKYFRYGGDCYMYGMLASGLIDIVIEDTLKVHDYMALVNIIEGAGGKITDKFGKNVNIESDGSLVASCNPKIHQQLISIINS</sequence>
<dbReference type="Gene3D" id="3.40.190.80">
    <property type="match status" value="1"/>
</dbReference>
<organism evidence="6">
    <name type="scientific">marine metagenome</name>
    <dbReference type="NCBI Taxonomy" id="408172"/>
    <lineage>
        <taxon>unclassified sequences</taxon>
        <taxon>metagenomes</taxon>
        <taxon>ecological metagenomes</taxon>
    </lineage>
</organism>
<keyword evidence="5" id="KW-0460">Magnesium</keyword>
<evidence type="ECO:0008006" key="7">
    <source>
        <dbReference type="Google" id="ProtNLM"/>
    </source>
</evidence>
<reference evidence="6" key="1">
    <citation type="submission" date="2018-05" db="EMBL/GenBank/DDBJ databases">
        <authorList>
            <person name="Lanie J.A."/>
            <person name="Ng W.-L."/>
            <person name="Kazmierczak K.M."/>
            <person name="Andrzejewski T.M."/>
            <person name="Davidsen T.M."/>
            <person name="Wayne K.J."/>
            <person name="Tettelin H."/>
            <person name="Glass J.I."/>
            <person name="Rusch D."/>
            <person name="Podicherti R."/>
            <person name="Tsui H.-C.T."/>
            <person name="Winkler M.E."/>
        </authorList>
    </citation>
    <scope>NUCLEOTIDE SEQUENCE</scope>
</reference>
<evidence type="ECO:0000256" key="2">
    <source>
        <dbReference type="ARBA" id="ARBA00009759"/>
    </source>
</evidence>
<comment type="cofactor">
    <cofactor evidence="1">
        <name>Mg(2+)</name>
        <dbReference type="ChEBI" id="CHEBI:18420"/>
    </cofactor>
</comment>
<dbReference type="CDD" id="cd01641">
    <property type="entry name" value="Bacterial_IMPase_like_1"/>
    <property type="match status" value="1"/>
</dbReference>
<dbReference type="EMBL" id="UINC01003374">
    <property type="protein sequence ID" value="SVA05772.1"/>
    <property type="molecule type" value="Genomic_DNA"/>
</dbReference>
<dbReference type="GO" id="GO:0046872">
    <property type="term" value="F:metal ion binding"/>
    <property type="evidence" value="ECO:0007669"/>
    <property type="project" value="UniProtKB-KW"/>
</dbReference>
<evidence type="ECO:0000313" key="6">
    <source>
        <dbReference type="EMBL" id="SVA05772.1"/>
    </source>
</evidence>
<evidence type="ECO:0000256" key="3">
    <source>
        <dbReference type="ARBA" id="ARBA00022723"/>
    </source>
</evidence>
<keyword evidence="4" id="KW-0378">Hydrolase</keyword>
<dbReference type="InterPro" id="IPR051090">
    <property type="entry name" value="Inositol_monoP_superfamily"/>
</dbReference>
<evidence type="ECO:0000256" key="4">
    <source>
        <dbReference type="ARBA" id="ARBA00022801"/>
    </source>
</evidence>
<dbReference type="PANTHER" id="PTHR43200">
    <property type="entry name" value="PHOSPHATASE"/>
    <property type="match status" value="1"/>
</dbReference>
<keyword evidence="3" id="KW-0479">Metal-binding</keyword>